<evidence type="ECO:0000313" key="16">
    <source>
        <dbReference type="Proteomes" id="UP000094869"/>
    </source>
</evidence>
<dbReference type="InterPro" id="IPR004772">
    <property type="entry name" value="TrkH"/>
</dbReference>
<evidence type="ECO:0000313" key="11">
    <source>
        <dbReference type="EMBL" id="ODM05315.1"/>
    </source>
</evidence>
<dbReference type="Pfam" id="PF02386">
    <property type="entry name" value="TrkH"/>
    <property type="match status" value="1"/>
</dbReference>
<evidence type="ECO:0000256" key="8">
    <source>
        <dbReference type="ARBA" id="ARBA00023065"/>
    </source>
</evidence>
<proteinExistence type="predicted"/>
<keyword evidence="3" id="KW-1003">Cell membrane</keyword>
<gene>
    <name evidence="11" type="primary">ktrB_2</name>
    <name evidence="12" type="ORF">BEI59_10230</name>
    <name evidence="11" type="ORF">BEI61_01200</name>
    <name evidence="13" type="ORF">BEI63_07355</name>
</gene>
<protein>
    <submittedName>
        <fullName evidence="11">Ktr system potassium uptake protein B</fullName>
    </submittedName>
    <submittedName>
        <fullName evidence="12">Trk family potassium uptake protein</fullName>
    </submittedName>
</protein>
<evidence type="ECO:0000313" key="13">
    <source>
        <dbReference type="EMBL" id="ODR59313.1"/>
    </source>
</evidence>
<keyword evidence="4" id="KW-0633">Potassium transport</keyword>
<dbReference type="EMBL" id="MCGH01000002">
    <property type="protein sequence ID" value="ODM05315.1"/>
    <property type="molecule type" value="Genomic_DNA"/>
</dbReference>
<dbReference type="EMBL" id="MEHD01000015">
    <property type="protein sequence ID" value="ODR59313.1"/>
    <property type="molecule type" value="Genomic_DNA"/>
</dbReference>
<name>A0A1E3A968_9FIRM</name>
<feature type="transmembrane region" description="Helical" evidence="10">
    <location>
        <begin position="158"/>
        <end position="175"/>
    </location>
</feature>
<comment type="caution">
    <text evidence="11">The sequence shown here is derived from an EMBL/GenBank/DDBJ whole genome shotgun (WGS) entry which is preliminary data.</text>
</comment>
<evidence type="ECO:0000256" key="9">
    <source>
        <dbReference type="ARBA" id="ARBA00023136"/>
    </source>
</evidence>
<evidence type="ECO:0000313" key="14">
    <source>
        <dbReference type="Proteomes" id="UP000094067"/>
    </source>
</evidence>
<feature type="transmembrane region" description="Helical" evidence="10">
    <location>
        <begin position="41"/>
        <end position="63"/>
    </location>
</feature>
<keyword evidence="7 10" id="KW-1133">Transmembrane helix</keyword>
<dbReference type="PANTHER" id="PTHR32024:SF1">
    <property type="entry name" value="KTR SYSTEM POTASSIUM UPTAKE PROTEIN B"/>
    <property type="match status" value="1"/>
</dbReference>
<dbReference type="GO" id="GO:0005886">
    <property type="term" value="C:plasma membrane"/>
    <property type="evidence" value="ECO:0007669"/>
    <property type="project" value="UniProtKB-SubCell"/>
</dbReference>
<dbReference type="Proteomes" id="UP000094271">
    <property type="component" value="Unassembled WGS sequence"/>
</dbReference>
<dbReference type="PANTHER" id="PTHR32024">
    <property type="entry name" value="TRK SYSTEM POTASSIUM UPTAKE PROTEIN TRKG-RELATED"/>
    <property type="match status" value="1"/>
</dbReference>
<feature type="transmembrane region" description="Helical" evidence="10">
    <location>
        <begin position="130"/>
        <end position="151"/>
    </location>
</feature>
<evidence type="ECO:0000256" key="4">
    <source>
        <dbReference type="ARBA" id="ARBA00022538"/>
    </source>
</evidence>
<evidence type="ECO:0000256" key="3">
    <source>
        <dbReference type="ARBA" id="ARBA00022475"/>
    </source>
</evidence>
<keyword evidence="8" id="KW-0406">Ion transport</keyword>
<dbReference type="OrthoDB" id="9810952at2"/>
<dbReference type="Proteomes" id="UP000094869">
    <property type="component" value="Unassembled WGS sequence"/>
</dbReference>
<reference evidence="13 16" key="2">
    <citation type="submission" date="2016-08" db="EMBL/GenBank/DDBJ databases">
        <title>Characterization of Isolates of Eisenbergiella tayi Derived from Blood Cultures, Using Whole Genome Sequencing.</title>
        <authorList>
            <person name="Bernier A.-M."/>
            <person name="Burdz T."/>
            <person name="Wiebe D."/>
            <person name="Bernard K."/>
        </authorList>
    </citation>
    <scope>NUCLEOTIDE SEQUENCE [LARGE SCALE GENOMIC DNA]</scope>
    <source>
        <strain evidence="13 16">NML120146</strain>
    </source>
</reference>
<feature type="transmembrane region" description="Helical" evidence="10">
    <location>
        <begin position="12"/>
        <end position="35"/>
    </location>
</feature>
<reference evidence="12 15" key="3">
    <citation type="submission" date="2016-08" db="EMBL/GenBank/DDBJ databases">
        <authorList>
            <person name="Seilhamer J.J."/>
        </authorList>
    </citation>
    <scope>NUCLEOTIDE SEQUENCE [LARGE SCALE GENOMIC DNA]</scope>
    <source>
        <strain evidence="12 15">NML150140-1</strain>
    </source>
</reference>
<dbReference type="AlphaFoldDB" id="A0A1E3A968"/>
<feature type="transmembrane region" description="Helical" evidence="10">
    <location>
        <begin position="234"/>
        <end position="253"/>
    </location>
</feature>
<dbReference type="PATRIC" id="fig|1432052.4.peg.1350"/>
<feature type="transmembrane region" description="Helical" evidence="10">
    <location>
        <begin position="75"/>
        <end position="99"/>
    </location>
</feature>
<feature type="transmembrane region" description="Helical" evidence="10">
    <location>
        <begin position="410"/>
        <end position="431"/>
    </location>
</feature>
<evidence type="ECO:0000256" key="2">
    <source>
        <dbReference type="ARBA" id="ARBA00022448"/>
    </source>
</evidence>
<feature type="transmembrane region" description="Helical" evidence="10">
    <location>
        <begin position="353"/>
        <end position="374"/>
    </location>
</feature>
<feature type="transmembrane region" description="Helical" evidence="10">
    <location>
        <begin position="312"/>
        <end position="332"/>
    </location>
</feature>
<keyword evidence="9 10" id="KW-0472">Membrane</keyword>
<sequence length="449" mass="48270">MFHYIRKKLTQAQIIALGYFLVIAAGTLILMLPIATKSGEMATPLTALFTATSATCVTGLVVVDTASYWSLFGQCIILLMIQVGGLGFMTIGVLFAMFLNKKISLKTRGILQESMNTNQVGGVVRLVRKALIGTAVIEMAGALLLMIRFVPEFGFARGIYFGIFHAVSAFCNAGFDLMGTSKGPYSSFTAYADDALINVTIMALIVVGGIGFFVWDDICHNKLHIKKYKLHTKIVLSCTAILIAGGALFIYLFEKDGLMAGMSAREAVLTSAFSSVTARTAGFNTIDTAGLTTSSKMLTVLLMFIGGSPGSTAGGIKTTTIVVLLIYVWSNLRGARGCNIFERRLEDDAVRKASDVAVISLFMAVVASIAIPYFQPHLLMEDVVFEVFSAIGTVGMSTGITRDLSAASRIIVVLLMYCGRIGSMSFALSFMERKKVAPVKLPEEKVMIG</sequence>
<organism evidence="11 14">
    <name type="scientific">Eisenbergiella tayi</name>
    <dbReference type="NCBI Taxonomy" id="1432052"/>
    <lineage>
        <taxon>Bacteria</taxon>
        <taxon>Bacillati</taxon>
        <taxon>Bacillota</taxon>
        <taxon>Clostridia</taxon>
        <taxon>Lachnospirales</taxon>
        <taxon>Lachnospiraceae</taxon>
        <taxon>Eisenbergiella</taxon>
    </lineage>
</organism>
<dbReference type="GO" id="GO:0015379">
    <property type="term" value="F:potassium:chloride symporter activity"/>
    <property type="evidence" value="ECO:0007669"/>
    <property type="project" value="InterPro"/>
</dbReference>
<reference evidence="11 14" key="1">
    <citation type="submission" date="2016-07" db="EMBL/GenBank/DDBJ databases">
        <title>Characterization of isolates of Eisenbergiella tayi derived from blood cultures, using whole genome sequencing.</title>
        <authorList>
            <person name="Burdz T."/>
            <person name="Wiebe D."/>
            <person name="Huynh C."/>
            <person name="Bernard K."/>
        </authorList>
    </citation>
    <scope>NUCLEOTIDE SEQUENCE [LARGE SCALE GENOMIC DNA]</scope>
    <source>
        <strain evidence="11 14">NML 110608</strain>
    </source>
</reference>
<feature type="transmembrane region" description="Helical" evidence="10">
    <location>
        <begin position="195"/>
        <end position="214"/>
    </location>
</feature>
<evidence type="ECO:0000256" key="6">
    <source>
        <dbReference type="ARBA" id="ARBA00022958"/>
    </source>
</evidence>
<keyword evidence="2" id="KW-0813">Transport</keyword>
<accession>A0A1E3A968</accession>
<evidence type="ECO:0000313" key="15">
    <source>
        <dbReference type="Proteomes" id="UP000094271"/>
    </source>
</evidence>
<comment type="subcellular location">
    <subcellularLocation>
        <location evidence="1">Cell membrane</location>
        <topology evidence="1">Multi-pass membrane protein</topology>
    </subcellularLocation>
</comment>
<keyword evidence="5 10" id="KW-0812">Transmembrane</keyword>
<evidence type="ECO:0000313" key="12">
    <source>
        <dbReference type="EMBL" id="ODR52421.1"/>
    </source>
</evidence>
<evidence type="ECO:0000256" key="5">
    <source>
        <dbReference type="ARBA" id="ARBA00022692"/>
    </source>
</evidence>
<keyword evidence="16" id="KW-1185">Reference proteome</keyword>
<dbReference type="NCBIfam" id="TIGR00933">
    <property type="entry name" value="2a38"/>
    <property type="match status" value="1"/>
</dbReference>
<evidence type="ECO:0000256" key="10">
    <source>
        <dbReference type="SAM" id="Phobius"/>
    </source>
</evidence>
<dbReference type="EMBL" id="MEHA01000006">
    <property type="protein sequence ID" value="ODR52421.1"/>
    <property type="molecule type" value="Genomic_DNA"/>
</dbReference>
<keyword evidence="6" id="KW-0630">Potassium</keyword>
<dbReference type="Proteomes" id="UP000094067">
    <property type="component" value="Unassembled WGS sequence"/>
</dbReference>
<dbReference type="RefSeq" id="WP_069151629.1">
    <property type="nucleotide sequence ID" value="NZ_DBFYTW010000388.1"/>
</dbReference>
<evidence type="ECO:0000256" key="1">
    <source>
        <dbReference type="ARBA" id="ARBA00004651"/>
    </source>
</evidence>
<dbReference type="InterPro" id="IPR003445">
    <property type="entry name" value="Cat_transpt"/>
</dbReference>
<evidence type="ECO:0000256" key="7">
    <source>
        <dbReference type="ARBA" id="ARBA00022989"/>
    </source>
</evidence>